<evidence type="ECO:0000259" key="1">
    <source>
        <dbReference type="PROSITE" id="PS51733"/>
    </source>
</evidence>
<dbReference type="GO" id="GO:0016874">
    <property type="term" value="F:ligase activity"/>
    <property type="evidence" value="ECO:0007669"/>
    <property type="project" value="UniProtKB-KW"/>
</dbReference>
<keyword evidence="3" id="KW-1185">Reference proteome</keyword>
<proteinExistence type="predicted"/>
<sequence>MTVWVVETGRNDLDGAVIPELQLWTDDARRDGWRNMAVDEWLLRTTERPVLRIYRWEPDWGSYGYFVPDAEAAAALPGLKRVRRWTGGGIVDHRQDWTYTLVLPGREGLAGAKGAESYRVIHEALAGALAESGVGVRLSPAGEAARGGECFVHPVEYDLTDPEGRKIAGAGQRRTADGLLHQGSLACPVDGAFGEKLAARLADRVEVSGFLAEAAEIESIVEKRYGSESWRLRR</sequence>
<evidence type="ECO:0000313" key="3">
    <source>
        <dbReference type="Proteomes" id="UP001374893"/>
    </source>
</evidence>
<dbReference type="RefSeq" id="WP_338687651.1">
    <property type="nucleotide sequence ID" value="NZ_AP024702.1"/>
</dbReference>
<dbReference type="InterPro" id="IPR045864">
    <property type="entry name" value="aa-tRNA-synth_II/BPL/LPL"/>
</dbReference>
<dbReference type="InterPro" id="IPR004143">
    <property type="entry name" value="BPL_LPL_catalytic"/>
</dbReference>
<dbReference type="PANTHER" id="PTHR43679:SF2">
    <property type="entry name" value="OCTANOYL-[GCVH]:PROTEIN N-OCTANOYLTRANSFERASE"/>
    <property type="match status" value="1"/>
</dbReference>
<dbReference type="Pfam" id="PF21948">
    <property type="entry name" value="LplA-B_cat"/>
    <property type="match status" value="1"/>
</dbReference>
<keyword evidence="2" id="KW-0436">Ligase</keyword>
<dbReference type="Proteomes" id="UP001374893">
    <property type="component" value="Chromosome"/>
</dbReference>
<dbReference type="PROSITE" id="PS51733">
    <property type="entry name" value="BPL_LPL_CATALYTIC"/>
    <property type="match status" value="1"/>
</dbReference>
<dbReference type="EMBL" id="AP024702">
    <property type="protein sequence ID" value="BCX46230.1"/>
    <property type="molecule type" value="Genomic_DNA"/>
</dbReference>
<reference evidence="2 3" key="1">
    <citation type="submission" date="2021-06" db="EMBL/GenBank/DDBJ databases">
        <title>Complete genome of Haloferula helveola possessing various polysaccharide degrading enzymes.</title>
        <authorList>
            <person name="Takami H."/>
            <person name="Huang C."/>
            <person name="Hamasaki K."/>
        </authorList>
    </citation>
    <scope>NUCLEOTIDE SEQUENCE [LARGE SCALE GENOMIC DNA]</scope>
    <source>
        <strain evidence="2 3">CN-1</strain>
    </source>
</reference>
<dbReference type="SUPFAM" id="SSF55681">
    <property type="entry name" value="Class II aaRS and biotin synthetases"/>
    <property type="match status" value="1"/>
</dbReference>
<accession>A0ABM7R9R9</accession>
<protein>
    <submittedName>
        <fullName evidence="2">Lipoate-protein ligase A</fullName>
    </submittedName>
</protein>
<gene>
    <name evidence="2" type="ORF">HAHE_01380</name>
</gene>
<feature type="domain" description="BPL/LPL catalytic" evidence="1">
    <location>
        <begin position="45"/>
        <end position="234"/>
    </location>
</feature>
<dbReference type="Gene3D" id="3.30.930.10">
    <property type="entry name" value="Bira Bifunctional Protein, Domain 2"/>
    <property type="match status" value="1"/>
</dbReference>
<evidence type="ECO:0000313" key="2">
    <source>
        <dbReference type="EMBL" id="BCX46230.1"/>
    </source>
</evidence>
<name>A0ABM7R9R9_9BACT</name>
<dbReference type="InterPro" id="IPR050664">
    <property type="entry name" value="Octanoyltrans_LipM/LipL"/>
</dbReference>
<dbReference type="PANTHER" id="PTHR43679">
    <property type="entry name" value="OCTANOYLTRANSFERASE LIPM-RELATED"/>
    <property type="match status" value="1"/>
</dbReference>
<organism evidence="2 3">
    <name type="scientific">Haloferula helveola</name>
    <dbReference type="NCBI Taxonomy" id="490095"/>
    <lineage>
        <taxon>Bacteria</taxon>
        <taxon>Pseudomonadati</taxon>
        <taxon>Verrucomicrobiota</taxon>
        <taxon>Verrucomicrobiia</taxon>
        <taxon>Verrucomicrobiales</taxon>
        <taxon>Verrucomicrobiaceae</taxon>
        <taxon>Haloferula</taxon>
    </lineage>
</organism>